<keyword evidence="1" id="KW-0175">Coiled coil</keyword>
<organism evidence="2 3">
    <name type="scientific">Neomoorella glycerini</name>
    <dbReference type="NCBI Taxonomy" id="55779"/>
    <lineage>
        <taxon>Bacteria</taxon>
        <taxon>Bacillati</taxon>
        <taxon>Bacillota</taxon>
        <taxon>Clostridia</taxon>
        <taxon>Neomoorellales</taxon>
        <taxon>Neomoorellaceae</taxon>
        <taxon>Neomoorella</taxon>
    </lineage>
</organism>
<evidence type="ECO:0000313" key="2">
    <source>
        <dbReference type="EMBL" id="QGP90694.1"/>
    </source>
</evidence>
<keyword evidence="3" id="KW-1185">Reference proteome</keyword>
<evidence type="ECO:0000256" key="1">
    <source>
        <dbReference type="SAM" id="Coils"/>
    </source>
</evidence>
<gene>
    <name evidence="2" type="ORF">MGLY_00020</name>
</gene>
<accession>A0A6I5ZLG1</accession>
<dbReference type="EMBL" id="CP046244">
    <property type="protein sequence ID" value="QGP90694.1"/>
    <property type="molecule type" value="Genomic_DNA"/>
</dbReference>
<protein>
    <submittedName>
        <fullName evidence="2">Uncharacterized protein</fullName>
    </submittedName>
</protein>
<name>A0A6I5ZLG1_9FIRM</name>
<dbReference type="OrthoDB" id="1725849at2"/>
<dbReference type="SUPFAM" id="SSF57997">
    <property type="entry name" value="Tropomyosin"/>
    <property type="match status" value="1"/>
</dbReference>
<dbReference type="RefSeq" id="WP_156271176.1">
    <property type="nucleotide sequence ID" value="NZ_CP046244.1"/>
</dbReference>
<proteinExistence type="predicted"/>
<evidence type="ECO:0000313" key="3">
    <source>
        <dbReference type="Proteomes" id="UP000425916"/>
    </source>
</evidence>
<dbReference type="AlphaFoldDB" id="A0A6I5ZLG1"/>
<dbReference type="Proteomes" id="UP000425916">
    <property type="component" value="Chromosome"/>
</dbReference>
<feature type="coiled-coil region" evidence="1">
    <location>
        <begin position="18"/>
        <end position="45"/>
    </location>
</feature>
<sequence length="73" mass="8286">MVKIRLLNNRVGSLEQGQEKMNSRLDNLEGRMVSLEKGQEQINARLGILEKDVARIKKITRNTINSSARTLHA</sequence>
<dbReference type="Gene3D" id="1.20.5.1070">
    <property type="entry name" value="Head and neck region of the ectodomain of NDV fusion glycoprotein"/>
    <property type="match status" value="1"/>
</dbReference>
<reference evidence="2 3" key="1">
    <citation type="submission" date="2019-11" db="EMBL/GenBank/DDBJ databases">
        <title>Genome sequence of Moorella glycerini DSM11254.</title>
        <authorList>
            <person name="Poehlein A."/>
            <person name="Boeer T."/>
            <person name="Daniel R."/>
        </authorList>
    </citation>
    <scope>NUCLEOTIDE SEQUENCE [LARGE SCALE GENOMIC DNA]</scope>
    <source>
        <strain evidence="2 3">DSM 11254</strain>
    </source>
</reference>